<comment type="caution">
    <text evidence="2">The sequence shown here is derived from an EMBL/GenBank/DDBJ whole genome shotgun (WGS) entry which is preliminary data.</text>
</comment>
<evidence type="ECO:0000313" key="3">
    <source>
        <dbReference type="Proteomes" id="UP001054821"/>
    </source>
</evidence>
<dbReference type="PANTHER" id="PTHR33223:SF11">
    <property type="entry name" value="ELEMENT PROTEIN, PUTATIVE-RELATED"/>
    <property type="match status" value="1"/>
</dbReference>
<dbReference type="Proteomes" id="UP001054821">
    <property type="component" value="Chromosome 6"/>
</dbReference>
<sequence length="170" mass="20012">MADEEERALREFAIPMATPSPIRRPPVMAKNFEIKPAVITMLQNSSMLFPFSLKDKAKLWLLSQLQDSIHIWDDLSKNFLAKFFHQAKTSKFQQDIMSFTQYDKEPLYESWERFKEEEAEKSQEEENYAAMPTPFPPLNPYVSPIPFLQRLKKNKIDGLFPSFLETFKKL</sequence>
<accession>A0AAD4YXU0</accession>
<keyword evidence="3" id="KW-1185">Reference proteome</keyword>
<dbReference type="EMBL" id="JAJFAZ020000006">
    <property type="protein sequence ID" value="KAI5326377.1"/>
    <property type="molecule type" value="Genomic_DNA"/>
</dbReference>
<dbReference type="InterPro" id="IPR005162">
    <property type="entry name" value="Retrotrans_gag_dom"/>
</dbReference>
<name>A0AAD4YXU0_PRUDU</name>
<evidence type="ECO:0000259" key="1">
    <source>
        <dbReference type="Pfam" id="PF03732"/>
    </source>
</evidence>
<gene>
    <name evidence="2" type="ORF">L3X38_035451</name>
</gene>
<reference evidence="2 3" key="1">
    <citation type="journal article" date="2022" name="G3 (Bethesda)">
        <title>Whole-genome sequence and methylome profiling of the almond [Prunus dulcis (Mill.) D.A. Webb] cultivar 'Nonpareil'.</title>
        <authorList>
            <person name="D'Amico-Willman K.M."/>
            <person name="Ouma W.Z."/>
            <person name="Meulia T."/>
            <person name="Sideli G.M."/>
            <person name="Gradziel T.M."/>
            <person name="Fresnedo-Ramirez J."/>
        </authorList>
    </citation>
    <scope>NUCLEOTIDE SEQUENCE [LARGE SCALE GENOMIC DNA]</scope>
    <source>
        <strain evidence="2">Clone GOH B32 T37-40</strain>
    </source>
</reference>
<proteinExistence type="predicted"/>
<feature type="domain" description="Retrotransposon gag" evidence="1">
    <location>
        <begin position="48"/>
        <end position="117"/>
    </location>
</feature>
<dbReference type="PANTHER" id="PTHR33223">
    <property type="entry name" value="CCHC-TYPE DOMAIN-CONTAINING PROTEIN"/>
    <property type="match status" value="1"/>
</dbReference>
<dbReference type="AlphaFoldDB" id="A0AAD4YXU0"/>
<dbReference type="Pfam" id="PF03732">
    <property type="entry name" value="Retrotrans_gag"/>
    <property type="match status" value="1"/>
</dbReference>
<evidence type="ECO:0000313" key="2">
    <source>
        <dbReference type="EMBL" id="KAI5326377.1"/>
    </source>
</evidence>
<organism evidence="2 3">
    <name type="scientific">Prunus dulcis</name>
    <name type="common">Almond</name>
    <name type="synonym">Amygdalus dulcis</name>
    <dbReference type="NCBI Taxonomy" id="3755"/>
    <lineage>
        <taxon>Eukaryota</taxon>
        <taxon>Viridiplantae</taxon>
        <taxon>Streptophyta</taxon>
        <taxon>Embryophyta</taxon>
        <taxon>Tracheophyta</taxon>
        <taxon>Spermatophyta</taxon>
        <taxon>Magnoliopsida</taxon>
        <taxon>eudicotyledons</taxon>
        <taxon>Gunneridae</taxon>
        <taxon>Pentapetalae</taxon>
        <taxon>rosids</taxon>
        <taxon>fabids</taxon>
        <taxon>Rosales</taxon>
        <taxon>Rosaceae</taxon>
        <taxon>Amygdaloideae</taxon>
        <taxon>Amygdaleae</taxon>
        <taxon>Prunus</taxon>
    </lineage>
</organism>
<protein>
    <recommendedName>
        <fullName evidence="1">Retrotransposon gag domain-containing protein</fullName>
    </recommendedName>
</protein>